<accession>A0ABR4MMG0</accession>
<evidence type="ECO:0000256" key="1">
    <source>
        <dbReference type="SAM" id="MobiDB-lite"/>
    </source>
</evidence>
<evidence type="ECO:0000313" key="2">
    <source>
        <dbReference type="EMBL" id="KAL2889436.1"/>
    </source>
</evidence>
<evidence type="ECO:0000313" key="3">
    <source>
        <dbReference type="Proteomes" id="UP001610728"/>
    </source>
</evidence>
<feature type="region of interest" description="Disordered" evidence="1">
    <location>
        <begin position="179"/>
        <end position="199"/>
    </location>
</feature>
<dbReference type="Proteomes" id="UP001610728">
    <property type="component" value="Unassembled WGS sequence"/>
</dbReference>
<sequence>MEKKLPETPQLEIAIVLQHRDQISNPEFRREYGDAAYHWGIMVNTPYDWTCNGNLYHAKNQRQIDAVTCQHLDTMEWVFEVRSHFMLAYSPRLVAYAVVGHVPKGVHEITIYNMLEAIPLSQDSTGSIQTCFTWVDQAIHSLQRAEYIKGFDLAQFKSWAMKVADYNLMNGRSEKTLRQVYGGGDSRDKRPAKDKKGNKERLQVKSVLGAALVEAMARQEDTYPFLRSAFECELESQHIHIANNEVYENKRPLRISQFQEQRQAVIKRFVANRTIDTKSVTMAGTGTASVLHQLSAGTEDGAIILYEGALFCFPSGLPPWKTRCYNLRPEELIRELSNLDSPFLTWNTMCMLLASLGPCGDPECAKPCDSYHSCRNTNHHAQCPRHFWCCGLTSAGHPQVLFAMEYNRLDPRTIFSWAPFDLGLSLDFLEPELSFLVSGNANLAPEEVALRVEMAENLIEFLRADPPTSIWDDEVPYDHNEMDAESNLEVRHPYHHLLMSLASAQKRLTHSSALLDQPWANRFKVGDFQPWDNIYFLFLYLNGADVVRPLAQADKIRMQLRCRIRPSISKVPAKVIDDLSHERPDVYLAEANVDTPISDPRAPDVFSNGSDSWALHDRRALPLR</sequence>
<dbReference type="GeneID" id="98117754"/>
<name>A0ABR4MMG0_9PEZI</name>
<dbReference type="EMBL" id="JABSNW010000003">
    <property type="protein sequence ID" value="KAL2889436.1"/>
    <property type="molecule type" value="Genomic_DNA"/>
</dbReference>
<keyword evidence="3" id="KW-1185">Reference proteome</keyword>
<reference evidence="2 3" key="1">
    <citation type="submission" date="2020-05" db="EMBL/GenBank/DDBJ databases">
        <title>Ceratocystis lukuohia genome.</title>
        <authorList>
            <person name="Harrington T.C."/>
            <person name="Kim K."/>
            <person name="Mayers C.G."/>
        </authorList>
    </citation>
    <scope>NUCLEOTIDE SEQUENCE [LARGE SCALE GENOMIC DNA]</scope>
    <source>
        <strain evidence="2 3">C4212</strain>
    </source>
</reference>
<dbReference type="RefSeq" id="XP_070860616.1">
    <property type="nucleotide sequence ID" value="XM_071001926.1"/>
</dbReference>
<dbReference type="InterPro" id="IPR054208">
    <property type="entry name" value="DUF6914"/>
</dbReference>
<feature type="compositionally biased region" description="Basic and acidic residues" evidence="1">
    <location>
        <begin position="185"/>
        <end position="199"/>
    </location>
</feature>
<protein>
    <submittedName>
        <fullName evidence="2">Uncharacterized protein</fullName>
    </submittedName>
</protein>
<organism evidence="2 3">
    <name type="scientific">Ceratocystis lukuohia</name>
    <dbReference type="NCBI Taxonomy" id="2019550"/>
    <lineage>
        <taxon>Eukaryota</taxon>
        <taxon>Fungi</taxon>
        <taxon>Dikarya</taxon>
        <taxon>Ascomycota</taxon>
        <taxon>Pezizomycotina</taxon>
        <taxon>Sordariomycetes</taxon>
        <taxon>Hypocreomycetidae</taxon>
        <taxon>Microascales</taxon>
        <taxon>Ceratocystidaceae</taxon>
        <taxon>Ceratocystis</taxon>
    </lineage>
</organism>
<proteinExistence type="predicted"/>
<comment type="caution">
    <text evidence="2">The sequence shown here is derived from an EMBL/GenBank/DDBJ whole genome shotgun (WGS) entry which is preliminary data.</text>
</comment>
<dbReference type="Pfam" id="PF21858">
    <property type="entry name" value="DUF6914"/>
    <property type="match status" value="1"/>
</dbReference>
<gene>
    <name evidence="2" type="ORF">HOO65_030937</name>
</gene>